<evidence type="ECO:0000313" key="3">
    <source>
        <dbReference type="Proteomes" id="UP000499080"/>
    </source>
</evidence>
<dbReference type="Proteomes" id="UP000499080">
    <property type="component" value="Unassembled WGS sequence"/>
</dbReference>
<protein>
    <submittedName>
        <fullName evidence="2">Uncharacterized protein</fullName>
    </submittedName>
</protein>
<sequence>MVPSPATSACSTSIIPIFSWRSWYTISLRKDLLYVTASYHFTKPSENLTSNWWRNILNKKLSRLKIINLVSFLIENENFIKPEYEQNNTSGVDSSSDSETFYPATKQTRSQTSMIQQE</sequence>
<comment type="caution">
    <text evidence="2">The sequence shown here is derived from an EMBL/GenBank/DDBJ whole genome shotgun (WGS) entry which is preliminary data.</text>
</comment>
<feature type="region of interest" description="Disordered" evidence="1">
    <location>
        <begin position="85"/>
        <end position="118"/>
    </location>
</feature>
<dbReference type="AlphaFoldDB" id="A0A4Y2K595"/>
<reference evidence="2 3" key="1">
    <citation type="journal article" date="2019" name="Sci. Rep.">
        <title>Orb-weaving spider Araneus ventricosus genome elucidates the spidroin gene catalogue.</title>
        <authorList>
            <person name="Kono N."/>
            <person name="Nakamura H."/>
            <person name="Ohtoshi R."/>
            <person name="Moran D.A.P."/>
            <person name="Shinohara A."/>
            <person name="Yoshida Y."/>
            <person name="Fujiwara M."/>
            <person name="Mori M."/>
            <person name="Tomita M."/>
            <person name="Arakawa K."/>
        </authorList>
    </citation>
    <scope>NUCLEOTIDE SEQUENCE [LARGE SCALE GENOMIC DNA]</scope>
</reference>
<keyword evidence="3" id="KW-1185">Reference proteome</keyword>
<accession>A0A4Y2K595</accession>
<gene>
    <name evidence="2" type="ORF">AVEN_47751_1</name>
</gene>
<evidence type="ECO:0000313" key="2">
    <source>
        <dbReference type="EMBL" id="GBM96432.1"/>
    </source>
</evidence>
<evidence type="ECO:0000256" key="1">
    <source>
        <dbReference type="SAM" id="MobiDB-lite"/>
    </source>
</evidence>
<organism evidence="2 3">
    <name type="scientific">Araneus ventricosus</name>
    <name type="common">Orbweaver spider</name>
    <name type="synonym">Epeira ventricosa</name>
    <dbReference type="NCBI Taxonomy" id="182803"/>
    <lineage>
        <taxon>Eukaryota</taxon>
        <taxon>Metazoa</taxon>
        <taxon>Ecdysozoa</taxon>
        <taxon>Arthropoda</taxon>
        <taxon>Chelicerata</taxon>
        <taxon>Arachnida</taxon>
        <taxon>Araneae</taxon>
        <taxon>Araneomorphae</taxon>
        <taxon>Entelegynae</taxon>
        <taxon>Araneoidea</taxon>
        <taxon>Araneidae</taxon>
        <taxon>Araneus</taxon>
    </lineage>
</organism>
<name>A0A4Y2K595_ARAVE</name>
<dbReference type="EMBL" id="BGPR01004142">
    <property type="protein sequence ID" value="GBM96432.1"/>
    <property type="molecule type" value="Genomic_DNA"/>
</dbReference>
<proteinExistence type="predicted"/>